<reference evidence="1" key="1">
    <citation type="journal article" date="2022" name="Int. J. Mol. Sci.">
        <title>Draft Genome of Tanacetum Coccineum: Genomic Comparison of Closely Related Tanacetum-Family Plants.</title>
        <authorList>
            <person name="Yamashiro T."/>
            <person name="Shiraishi A."/>
            <person name="Nakayama K."/>
            <person name="Satake H."/>
        </authorList>
    </citation>
    <scope>NUCLEOTIDE SEQUENCE</scope>
</reference>
<keyword evidence="2" id="KW-1185">Reference proteome</keyword>
<gene>
    <name evidence="1" type="ORF">Tco_0876315</name>
</gene>
<organism evidence="1 2">
    <name type="scientific">Tanacetum coccineum</name>
    <dbReference type="NCBI Taxonomy" id="301880"/>
    <lineage>
        <taxon>Eukaryota</taxon>
        <taxon>Viridiplantae</taxon>
        <taxon>Streptophyta</taxon>
        <taxon>Embryophyta</taxon>
        <taxon>Tracheophyta</taxon>
        <taxon>Spermatophyta</taxon>
        <taxon>Magnoliopsida</taxon>
        <taxon>eudicotyledons</taxon>
        <taxon>Gunneridae</taxon>
        <taxon>Pentapetalae</taxon>
        <taxon>asterids</taxon>
        <taxon>campanulids</taxon>
        <taxon>Asterales</taxon>
        <taxon>Asteraceae</taxon>
        <taxon>Asteroideae</taxon>
        <taxon>Anthemideae</taxon>
        <taxon>Anthemidinae</taxon>
        <taxon>Tanacetum</taxon>
    </lineage>
</organism>
<sequence length="300" mass="32991">MTGVDWPLTGVDQTLTCNVSNDEAVGPHTPRGTTQLVTHGTTKDYLCKCQLQVQIPRQVRGSEECQSKVQVAGSCQCVQGELGSMIGLGSEPIIGSSEEASGSRPFLRLARALVDVYREELTLRVGNEKLVFNVESTSKYPPKHGFKSIHMIDILDNTCEDYFHEVLNVQKSIHPLSGSPTPSSDPVVESLCHSLTPFGDSDFLLEETDTFLTLDDSIPSGIDNGIYDSEGDILFLEELLNDDPTLDLPPHLPVFEINETEKIKTSIKDPLDLELKDLPPHLEYVFLKGTSKLPVIIAKT</sequence>
<evidence type="ECO:0000313" key="1">
    <source>
        <dbReference type="EMBL" id="GJT17609.1"/>
    </source>
</evidence>
<evidence type="ECO:0008006" key="3">
    <source>
        <dbReference type="Google" id="ProtNLM"/>
    </source>
</evidence>
<reference evidence="1" key="2">
    <citation type="submission" date="2022-01" db="EMBL/GenBank/DDBJ databases">
        <authorList>
            <person name="Yamashiro T."/>
            <person name="Shiraishi A."/>
            <person name="Satake H."/>
            <person name="Nakayama K."/>
        </authorList>
    </citation>
    <scope>NUCLEOTIDE SEQUENCE</scope>
</reference>
<accession>A0ABQ5BX01</accession>
<name>A0ABQ5BX01_9ASTR</name>
<proteinExistence type="predicted"/>
<evidence type="ECO:0000313" key="2">
    <source>
        <dbReference type="Proteomes" id="UP001151760"/>
    </source>
</evidence>
<dbReference type="EMBL" id="BQNB010013572">
    <property type="protein sequence ID" value="GJT17609.1"/>
    <property type="molecule type" value="Genomic_DNA"/>
</dbReference>
<protein>
    <recommendedName>
        <fullName evidence="3">Reverse transcriptase domain-containing protein</fullName>
    </recommendedName>
</protein>
<dbReference type="Proteomes" id="UP001151760">
    <property type="component" value="Unassembled WGS sequence"/>
</dbReference>
<comment type="caution">
    <text evidence="1">The sequence shown here is derived from an EMBL/GenBank/DDBJ whole genome shotgun (WGS) entry which is preliminary data.</text>
</comment>